<reference evidence="4 5" key="1">
    <citation type="submission" date="2012-08" db="EMBL/GenBank/DDBJ databases">
        <title>Oryza genome evolution.</title>
        <authorList>
            <person name="Wing R.A."/>
        </authorList>
    </citation>
    <scope>NUCLEOTIDE SEQUENCE</scope>
</reference>
<dbReference type="InterPro" id="IPR003690">
    <property type="entry name" value="MTERF"/>
</dbReference>
<dbReference type="InterPro" id="IPR038538">
    <property type="entry name" value="MTERF_sf"/>
</dbReference>
<keyword evidence="2" id="KW-0804">Transcription</keyword>
<dbReference type="Pfam" id="PF02536">
    <property type="entry name" value="mTERF"/>
    <property type="match status" value="1"/>
</dbReference>
<keyword evidence="3" id="KW-0809">Transit peptide</keyword>
<protein>
    <submittedName>
        <fullName evidence="4">Uncharacterized protein</fullName>
    </submittedName>
</protein>
<organism evidence="4 5">
    <name type="scientific">Leersia perrieri</name>
    <dbReference type="NCBI Taxonomy" id="77586"/>
    <lineage>
        <taxon>Eukaryota</taxon>
        <taxon>Viridiplantae</taxon>
        <taxon>Streptophyta</taxon>
        <taxon>Embryophyta</taxon>
        <taxon>Tracheophyta</taxon>
        <taxon>Spermatophyta</taxon>
        <taxon>Magnoliopsida</taxon>
        <taxon>Liliopsida</taxon>
        <taxon>Poales</taxon>
        <taxon>Poaceae</taxon>
        <taxon>BOP clade</taxon>
        <taxon>Oryzoideae</taxon>
        <taxon>Oryzeae</taxon>
        <taxon>Oryzinae</taxon>
        <taxon>Leersia</taxon>
    </lineage>
</organism>
<dbReference type="PANTHER" id="PTHR13068:SF102">
    <property type="entry name" value="OS11G0246100 PROTEIN"/>
    <property type="match status" value="1"/>
</dbReference>
<dbReference type="PANTHER" id="PTHR13068">
    <property type="entry name" value="CGI-12 PROTEIN-RELATED"/>
    <property type="match status" value="1"/>
</dbReference>
<comment type="similarity">
    <text evidence="1">Belongs to the mTERF family.</text>
</comment>
<evidence type="ECO:0000313" key="5">
    <source>
        <dbReference type="Proteomes" id="UP000032180"/>
    </source>
</evidence>
<dbReference type="Gramene" id="LPERR11G05580.1">
    <property type="protein sequence ID" value="LPERR11G05580.1"/>
    <property type="gene ID" value="LPERR11G05580"/>
</dbReference>
<evidence type="ECO:0000313" key="4">
    <source>
        <dbReference type="EnsemblPlants" id="LPERR11G05580.1"/>
    </source>
</evidence>
<dbReference type="GO" id="GO:0003676">
    <property type="term" value="F:nucleic acid binding"/>
    <property type="evidence" value="ECO:0007669"/>
    <property type="project" value="InterPro"/>
</dbReference>
<reference evidence="4" key="3">
    <citation type="submission" date="2015-04" db="UniProtKB">
        <authorList>
            <consortium name="EnsemblPlants"/>
        </authorList>
    </citation>
    <scope>IDENTIFICATION</scope>
</reference>
<evidence type="ECO:0000256" key="3">
    <source>
        <dbReference type="ARBA" id="ARBA00022946"/>
    </source>
</evidence>
<dbReference type="EnsemblPlants" id="LPERR11G05580.1">
    <property type="protein sequence ID" value="LPERR11G05580.1"/>
    <property type="gene ID" value="LPERR11G05580"/>
</dbReference>
<dbReference type="GO" id="GO:0006353">
    <property type="term" value="P:DNA-templated transcription termination"/>
    <property type="evidence" value="ECO:0007669"/>
    <property type="project" value="UniProtKB-KW"/>
</dbReference>
<dbReference type="Gene3D" id="1.25.70.10">
    <property type="entry name" value="Transcription termination factor 3, mitochondrial"/>
    <property type="match status" value="1"/>
</dbReference>
<accession>A0A0D9XQ63</accession>
<proteinExistence type="inferred from homology"/>
<evidence type="ECO:0000256" key="1">
    <source>
        <dbReference type="ARBA" id="ARBA00007692"/>
    </source>
</evidence>
<dbReference type="HOGENOM" id="CLU_034145_0_0_1"/>
<reference evidence="5" key="2">
    <citation type="submission" date="2013-12" db="EMBL/GenBank/DDBJ databases">
        <authorList>
            <person name="Yu Y."/>
            <person name="Lee S."/>
            <person name="de Baynast K."/>
            <person name="Wissotski M."/>
            <person name="Liu L."/>
            <person name="Talag J."/>
            <person name="Goicoechea J."/>
            <person name="Angelova A."/>
            <person name="Jetty R."/>
            <person name="Kudrna D."/>
            <person name="Golser W."/>
            <person name="Rivera L."/>
            <person name="Zhang J."/>
            <person name="Wing R."/>
        </authorList>
    </citation>
    <scope>NUCLEOTIDE SEQUENCE</scope>
</reference>
<dbReference type="eggNOG" id="KOG1267">
    <property type="taxonomic scope" value="Eukaryota"/>
</dbReference>
<evidence type="ECO:0000256" key="2">
    <source>
        <dbReference type="ARBA" id="ARBA00022472"/>
    </source>
</evidence>
<sequence>MVHLRQRLLPLLRAGAAHLHTSASTTSSSLHLSRLLLSTAARSAVAAVPFSVEDYLVATCGLTGARAVKASAKISHFKSASNPVAVLAHLSAAGFSRADLAAVVTAEQGLLCVRAKNIGRRVASLRDVVGLSDPQIRSLLLSGGAKGLRGCDVASRIEFWIPFLGSFEMLTSRRSILFFFFFLPSPYLIPAVKLSVQSTISPTTCSMDKIRVAVSKKPIILQLSKKNLRPKIDFMVTEVGLKPERIVEMPILFTYSLEKRLVPWYSVMKVLQAAGLIKKDISFPSLLKCGEAEFIERYVDCHKDKVPGLADVYNAACSGKCLHC</sequence>
<keyword evidence="2" id="KW-0805">Transcription regulation</keyword>
<name>A0A0D9XQ63_9ORYZ</name>
<dbReference type="SMART" id="SM00733">
    <property type="entry name" value="Mterf"/>
    <property type="match status" value="2"/>
</dbReference>
<keyword evidence="2" id="KW-0806">Transcription termination</keyword>
<keyword evidence="5" id="KW-1185">Reference proteome</keyword>
<dbReference type="AlphaFoldDB" id="A0A0D9XQ63"/>
<dbReference type="STRING" id="77586.A0A0D9XQ63"/>
<dbReference type="Proteomes" id="UP000032180">
    <property type="component" value="Chromosome 11"/>
</dbReference>